<gene>
    <name evidence="1" type="ORF">UV02_C0051G0006</name>
</gene>
<dbReference type="Proteomes" id="UP000034516">
    <property type="component" value="Unassembled WGS sequence"/>
</dbReference>
<dbReference type="AlphaFoldDB" id="A0A0G0YTI2"/>
<reference evidence="1 2" key="1">
    <citation type="journal article" date="2015" name="Nature">
        <title>rRNA introns, odd ribosomes, and small enigmatic genomes across a large radiation of phyla.</title>
        <authorList>
            <person name="Brown C.T."/>
            <person name="Hug L.A."/>
            <person name="Thomas B.C."/>
            <person name="Sharon I."/>
            <person name="Castelle C.J."/>
            <person name="Singh A."/>
            <person name="Wilkins M.J."/>
            <person name="Williams K.H."/>
            <person name="Banfield J.F."/>
        </authorList>
    </citation>
    <scope>NUCLEOTIDE SEQUENCE [LARGE SCALE GENOMIC DNA]</scope>
</reference>
<sequence length="29" mass="3080">WAALGLVVIFASYGITRALFQAILGESIV</sequence>
<organism evidence="1 2">
    <name type="scientific">Candidatus Kuenenbacteria bacterium GW2011_GWA2_42_15</name>
    <dbReference type="NCBI Taxonomy" id="1618677"/>
    <lineage>
        <taxon>Bacteria</taxon>
        <taxon>Candidatus Kueneniibacteriota</taxon>
    </lineage>
</organism>
<comment type="caution">
    <text evidence="1">The sequence shown here is derived from an EMBL/GenBank/DDBJ whole genome shotgun (WGS) entry which is preliminary data.</text>
</comment>
<proteinExistence type="predicted"/>
<dbReference type="EMBL" id="LCCW01000051">
    <property type="protein sequence ID" value="KKS39932.1"/>
    <property type="molecule type" value="Genomic_DNA"/>
</dbReference>
<evidence type="ECO:0000313" key="1">
    <source>
        <dbReference type="EMBL" id="KKS39932.1"/>
    </source>
</evidence>
<evidence type="ECO:0000313" key="2">
    <source>
        <dbReference type="Proteomes" id="UP000034516"/>
    </source>
</evidence>
<feature type="non-terminal residue" evidence="1">
    <location>
        <position position="1"/>
    </location>
</feature>
<protein>
    <submittedName>
        <fullName evidence="1">Uncharacterized protein</fullName>
    </submittedName>
</protein>
<accession>A0A0G0YTI2</accession>
<name>A0A0G0YTI2_9BACT</name>